<dbReference type="AlphaFoldDB" id="A0A9P0ZAG4"/>
<name>A0A9P0ZAG4_CUSEU</name>
<gene>
    <name evidence="2" type="ORF">CEURO_LOCUS12159</name>
</gene>
<feature type="compositionally biased region" description="Basic residues" evidence="1">
    <location>
        <begin position="1"/>
        <end position="16"/>
    </location>
</feature>
<feature type="region of interest" description="Disordered" evidence="1">
    <location>
        <begin position="36"/>
        <end position="108"/>
    </location>
</feature>
<dbReference type="Proteomes" id="UP001152484">
    <property type="component" value="Unassembled WGS sequence"/>
</dbReference>
<sequence length="108" mass="11886">MKAHHWKIQQKDHHHPSFLASGPAKARPLLSIKVTAAQDQSPSGEPIPEASKQARVSAQHGIPSIERRILPNSKFEFQKNGTGRSNDSLAEQLSVRVNPPHPTPQPPQ</sequence>
<dbReference type="EMBL" id="CAMAPE010000030">
    <property type="protein sequence ID" value="CAH9092959.1"/>
    <property type="molecule type" value="Genomic_DNA"/>
</dbReference>
<evidence type="ECO:0000256" key="1">
    <source>
        <dbReference type="SAM" id="MobiDB-lite"/>
    </source>
</evidence>
<protein>
    <submittedName>
        <fullName evidence="2">Uncharacterized protein</fullName>
    </submittedName>
</protein>
<proteinExistence type="predicted"/>
<feature type="region of interest" description="Disordered" evidence="1">
    <location>
        <begin position="1"/>
        <end position="24"/>
    </location>
</feature>
<accession>A0A9P0ZAG4</accession>
<evidence type="ECO:0000313" key="3">
    <source>
        <dbReference type="Proteomes" id="UP001152484"/>
    </source>
</evidence>
<comment type="caution">
    <text evidence="2">The sequence shown here is derived from an EMBL/GenBank/DDBJ whole genome shotgun (WGS) entry which is preliminary data.</text>
</comment>
<keyword evidence="3" id="KW-1185">Reference proteome</keyword>
<feature type="compositionally biased region" description="Pro residues" evidence="1">
    <location>
        <begin position="99"/>
        <end position="108"/>
    </location>
</feature>
<evidence type="ECO:0000313" key="2">
    <source>
        <dbReference type="EMBL" id="CAH9092959.1"/>
    </source>
</evidence>
<reference evidence="2" key="1">
    <citation type="submission" date="2022-07" db="EMBL/GenBank/DDBJ databases">
        <authorList>
            <person name="Macas J."/>
            <person name="Novak P."/>
            <person name="Neumann P."/>
        </authorList>
    </citation>
    <scope>NUCLEOTIDE SEQUENCE</scope>
</reference>
<organism evidence="2 3">
    <name type="scientific">Cuscuta europaea</name>
    <name type="common">European dodder</name>
    <dbReference type="NCBI Taxonomy" id="41803"/>
    <lineage>
        <taxon>Eukaryota</taxon>
        <taxon>Viridiplantae</taxon>
        <taxon>Streptophyta</taxon>
        <taxon>Embryophyta</taxon>
        <taxon>Tracheophyta</taxon>
        <taxon>Spermatophyta</taxon>
        <taxon>Magnoliopsida</taxon>
        <taxon>eudicotyledons</taxon>
        <taxon>Gunneridae</taxon>
        <taxon>Pentapetalae</taxon>
        <taxon>asterids</taxon>
        <taxon>lamiids</taxon>
        <taxon>Solanales</taxon>
        <taxon>Convolvulaceae</taxon>
        <taxon>Cuscuteae</taxon>
        <taxon>Cuscuta</taxon>
        <taxon>Cuscuta subgen. Cuscuta</taxon>
    </lineage>
</organism>
<feature type="compositionally biased region" description="Polar residues" evidence="1">
    <location>
        <begin position="79"/>
        <end position="91"/>
    </location>
</feature>